<dbReference type="Proteomes" id="UP001610563">
    <property type="component" value="Unassembled WGS sequence"/>
</dbReference>
<evidence type="ECO:0000313" key="2">
    <source>
        <dbReference type="Proteomes" id="UP001610563"/>
    </source>
</evidence>
<reference evidence="1 2" key="1">
    <citation type="submission" date="2024-07" db="EMBL/GenBank/DDBJ databases">
        <title>Section-level genome sequencing and comparative genomics of Aspergillus sections Usti and Cavernicolus.</title>
        <authorList>
            <consortium name="Lawrence Berkeley National Laboratory"/>
            <person name="Nybo J.L."/>
            <person name="Vesth T.C."/>
            <person name="Theobald S."/>
            <person name="Frisvad J.C."/>
            <person name="Larsen T.O."/>
            <person name="Kjaerboelling I."/>
            <person name="Rothschild-Mancinelli K."/>
            <person name="Lyhne E.K."/>
            <person name="Kogle M.E."/>
            <person name="Barry K."/>
            <person name="Clum A."/>
            <person name="Na H."/>
            <person name="Ledsgaard L."/>
            <person name="Lin J."/>
            <person name="Lipzen A."/>
            <person name="Kuo A."/>
            <person name="Riley R."/>
            <person name="Mondo S."/>
            <person name="Labutti K."/>
            <person name="Haridas S."/>
            <person name="Pangalinan J."/>
            <person name="Salamov A.A."/>
            <person name="Simmons B.A."/>
            <person name="Magnuson J.K."/>
            <person name="Chen J."/>
            <person name="Drula E."/>
            <person name="Henrissat B."/>
            <person name="Wiebenga A."/>
            <person name="Lubbers R.J."/>
            <person name="Gomes A.C."/>
            <person name="Makela M.R."/>
            <person name="Stajich J."/>
            <person name="Grigoriev I.V."/>
            <person name="Mortensen U.H."/>
            <person name="De Vries R.P."/>
            <person name="Baker S.E."/>
            <person name="Andersen M.R."/>
        </authorList>
    </citation>
    <scope>NUCLEOTIDE SEQUENCE [LARGE SCALE GENOMIC DNA]</scope>
    <source>
        <strain evidence="1 2">CBS 209.92</strain>
    </source>
</reference>
<evidence type="ECO:0000313" key="1">
    <source>
        <dbReference type="EMBL" id="KAL2786116.1"/>
    </source>
</evidence>
<protein>
    <submittedName>
        <fullName evidence="1">Uncharacterized protein</fullName>
    </submittedName>
</protein>
<organism evidence="1 2">
    <name type="scientific">Aspergillus keveii</name>
    <dbReference type="NCBI Taxonomy" id="714993"/>
    <lineage>
        <taxon>Eukaryota</taxon>
        <taxon>Fungi</taxon>
        <taxon>Dikarya</taxon>
        <taxon>Ascomycota</taxon>
        <taxon>Pezizomycotina</taxon>
        <taxon>Eurotiomycetes</taxon>
        <taxon>Eurotiomycetidae</taxon>
        <taxon>Eurotiales</taxon>
        <taxon>Aspergillaceae</taxon>
        <taxon>Aspergillus</taxon>
        <taxon>Aspergillus subgen. Nidulantes</taxon>
    </lineage>
</organism>
<name>A0ABR4FS84_9EURO</name>
<comment type="caution">
    <text evidence="1">The sequence shown here is derived from an EMBL/GenBank/DDBJ whole genome shotgun (WGS) entry which is preliminary data.</text>
</comment>
<proteinExistence type="predicted"/>
<keyword evidence="2" id="KW-1185">Reference proteome</keyword>
<gene>
    <name evidence="1" type="ORF">BJX66DRAFT_39566</name>
</gene>
<accession>A0ABR4FS84</accession>
<dbReference type="EMBL" id="JBFTWV010000125">
    <property type="protein sequence ID" value="KAL2786116.1"/>
    <property type="molecule type" value="Genomic_DNA"/>
</dbReference>
<sequence length="204" mass="23481">MLRYTLRQLGRPEIRMSRRSHLYFPVGRDGASEDSPLECQSPRRRLLVLRNFPRLLVKIDETGCLEDARGYNRTFTQYRRNRAYHMCSLMECSRKPKRWRKSAKTLQGRNLGDFGENSPMAIANNPAQGILGNETERSTKLVSAGRLGGRRGQLRFALETPASPESIKNSRGMGPPRLSRRLRLVLNRHFVLVESHCSMRTRVV</sequence>